<dbReference type="Pfam" id="PF16656">
    <property type="entry name" value="Pur_ac_phosph_N"/>
    <property type="match status" value="1"/>
</dbReference>
<feature type="domain" description="Purple acid phosphatase N-terminal" evidence="4">
    <location>
        <begin position="49"/>
        <end position="134"/>
    </location>
</feature>
<dbReference type="InterPro" id="IPR004843">
    <property type="entry name" value="Calcineurin-like_PHP"/>
</dbReference>
<dbReference type="InterPro" id="IPR008963">
    <property type="entry name" value="Purple_acid_Pase-like_N"/>
</dbReference>
<dbReference type="InterPro" id="IPR015914">
    <property type="entry name" value="PAPs_N"/>
</dbReference>
<dbReference type="InterPro" id="IPR039331">
    <property type="entry name" value="PAPs-like"/>
</dbReference>
<comment type="caution">
    <text evidence="5">The sequence shown here is derived from an EMBL/GenBank/DDBJ whole genome shotgun (WGS) entry which is preliminary data.</text>
</comment>
<name>A0ABT7Y646_9VIBR</name>
<dbReference type="SUPFAM" id="SSF56300">
    <property type="entry name" value="Metallo-dependent phosphatases"/>
    <property type="match status" value="1"/>
</dbReference>
<reference evidence="5" key="1">
    <citation type="submission" date="2024-05" db="EMBL/GenBank/DDBJ databases">
        <title>Genome Sequences of Four Agar- Degrading Marine Bacteria.</title>
        <authorList>
            <person name="Phillips E.K."/>
            <person name="Shaffer J.C."/>
            <person name="Henson M.W."/>
            <person name="Temperton B."/>
            <person name="Thrash C.J."/>
            <person name="Martin M.O."/>
        </authorList>
    </citation>
    <scope>NUCLEOTIDE SEQUENCE</scope>
    <source>
        <strain evidence="5">EKP203</strain>
    </source>
</reference>
<evidence type="ECO:0000259" key="3">
    <source>
        <dbReference type="Pfam" id="PF00149"/>
    </source>
</evidence>
<dbReference type="EC" id="3.1.-.-" evidence="5"/>
<dbReference type="Gene3D" id="2.60.40.380">
    <property type="entry name" value="Purple acid phosphatase-like, N-terminal"/>
    <property type="match status" value="1"/>
</dbReference>
<keyword evidence="6" id="KW-1185">Reference proteome</keyword>
<dbReference type="Gene3D" id="3.60.21.10">
    <property type="match status" value="1"/>
</dbReference>
<dbReference type="PANTHER" id="PTHR22953:SF153">
    <property type="entry name" value="PURPLE ACID PHOSPHATASE"/>
    <property type="match status" value="1"/>
</dbReference>
<dbReference type="PANTHER" id="PTHR22953">
    <property type="entry name" value="ACID PHOSPHATASE RELATED"/>
    <property type="match status" value="1"/>
</dbReference>
<evidence type="ECO:0000256" key="1">
    <source>
        <dbReference type="ARBA" id="ARBA00022729"/>
    </source>
</evidence>
<keyword evidence="5" id="KW-0378">Hydrolase</keyword>
<feature type="chain" id="PRO_5047335048" evidence="2">
    <location>
        <begin position="19"/>
        <end position="781"/>
    </location>
</feature>
<dbReference type="SUPFAM" id="SSF49363">
    <property type="entry name" value="Purple acid phosphatase, N-terminal domain"/>
    <property type="match status" value="1"/>
</dbReference>
<evidence type="ECO:0000313" key="5">
    <source>
        <dbReference type="EMBL" id="MDN2483516.1"/>
    </source>
</evidence>
<gene>
    <name evidence="5" type="ORF">QWJ08_19405</name>
</gene>
<evidence type="ECO:0000256" key="2">
    <source>
        <dbReference type="SAM" id="SignalP"/>
    </source>
</evidence>
<organism evidence="5 6">
    <name type="scientific">Vibrio agarivorans</name>
    <dbReference type="NCBI Taxonomy" id="153622"/>
    <lineage>
        <taxon>Bacteria</taxon>
        <taxon>Pseudomonadati</taxon>
        <taxon>Pseudomonadota</taxon>
        <taxon>Gammaproteobacteria</taxon>
        <taxon>Vibrionales</taxon>
        <taxon>Vibrionaceae</taxon>
        <taxon>Vibrio</taxon>
    </lineage>
</organism>
<dbReference type="InterPro" id="IPR029052">
    <property type="entry name" value="Metallo-depent_PP-like"/>
</dbReference>
<protein>
    <submittedName>
        <fullName evidence="5">Metallophosphoesterase family protein</fullName>
        <ecNumber evidence="5">3.1.-.-</ecNumber>
    </submittedName>
</protein>
<evidence type="ECO:0000259" key="4">
    <source>
        <dbReference type="Pfam" id="PF16656"/>
    </source>
</evidence>
<dbReference type="EMBL" id="JAUEOZ010000002">
    <property type="protein sequence ID" value="MDN2483516.1"/>
    <property type="molecule type" value="Genomic_DNA"/>
</dbReference>
<evidence type="ECO:0000313" key="6">
    <source>
        <dbReference type="Proteomes" id="UP001169719"/>
    </source>
</evidence>
<accession>A0ABT7Y646</accession>
<keyword evidence="1 2" id="KW-0732">Signal</keyword>
<dbReference type="GO" id="GO:0016787">
    <property type="term" value="F:hydrolase activity"/>
    <property type="evidence" value="ECO:0007669"/>
    <property type="project" value="UniProtKB-KW"/>
</dbReference>
<feature type="domain" description="Calcineurin-like phosphoesterase" evidence="3">
    <location>
        <begin position="148"/>
        <end position="359"/>
    </location>
</feature>
<proteinExistence type="predicted"/>
<dbReference type="PROSITE" id="PS51257">
    <property type="entry name" value="PROKAR_LIPOPROTEIN"/>
    <property type="match status" value="1"/>
</dbReference>
<feature type="signal peptide" evidence="2">
    <location>
        <begin position="1"/>
        <end position="18"/>
    </location>
</feature>
<dbReference type="Pfam" id="PF00149">
    <property type="entry name" value="Metallophos"/>
    <property type="match status" value="1"/>
</dbReference>
<dbReference type="Proteomes" id="UP001169719">
    <property type="component" value="Unassembled WGS sequence"/>
</dbReference>
<sequence length="781" mass="88064">MKKSLLYTAMLIALPILGGCNSSSDDQPSGDSVYDREGEVANFLANPYLQYPTTDGMTVMFEPELLEGHSAESTVYYREQGNTGPYTPMTTVSSDYDGLGLVQRARIANLKSDTKYDYFVRSAGGDSKVYHFRTWPSESDLDQHSEFSFIAMSDTHASDRDRWGEGLTGLRDIYEHGIIKHECLNDVTLCNDLHAGVLIAGDLVYASNARKAYRDFFNSSHELASYLPILPTPGNHEYDGGNIEAYDIYMDWPDQMGWHKARYTYSLDFLNLRMFFFNSFVQSDGGQEYQYDWTMEELENTANDGNFDYVLGITHAPCKSSMWTPGESKKSCDFVGLLHDYSEETGKLSSHIFGHTHSYTRANEMDVPHVGLNVATSVGRIDHFHEFAQKDYDTVAVSNDENGYNIMTFTAEGDKTITVTRRTGGSFYRGFQMDFPELETIVMHVNDGPTTPSIESFEIIDSGEVALAASAFDSRNETKHYESHWQLSSSEDFSQDVTNIWGNTTRAYNWWYNEEDFYDEEGNRLGECNPYADKEDALEDCVHSYPVDTQNGVDITQYKTFAAINPGQDIHARVRYRDEQLNWSEWSAPESIFFDGVTTENLVINGDAEAGHEEGWTHYAKTDEQSENALRSLEKGACGIPDARGERVFQLGNLGGSDCNGYGYGFGGVAYQTIDAIEAFEQYTGEEPLYVNYSSYMMNWNNENDDPIWMFVEFYDGDENLLGVTDHIKANSPKVLTRYAGTTLAPIGTHFVRIVIESEHNSGTDTDSQFDDVELTLSMPN</sequence>
<dbReference type="RefSeq" id="WP_289963586.1">
    <property type="nucleotide sequence ID" value="NZ_JAUEOZ010000002.1"/>
</dbReference>